<dbReference type="InterPro" id="IPR003196">
    <property type="entry name" value="TFIIF_beta"/>
</dbReference>
<comment type="subcellular location">
    <subcellularLocation>
        <location evidence="1">Nucleus</location>
    </subcellularLocation>
</comment>
<evidence type="ECO:0000256" key="5">
    <source>
        <dbReference type="ARBA" id="ARBA00023242"/>
    </source>
</evidence>
<evidence type="ECO:0000256" key="2">
    <source>
        <dbReference type="ARBA" id="ARBA00023015"/>
    </source>
</evidence>
<dbReference type="GO" id="GO:0006367">
    <property type="term" value="P:transcription initiation at RNA polymerase II promoter"/>
    <property type="evidence" value="ECO:0007669"/>
    <property type="project" value="InterPro"/>
</dbReference>
<keyword evidence="3" id="KW-0238">DNA-binding</keyword>
<keyword evidence="6" id="KW-0812">Transmembrane</keyword>
<evidence type="ECO:0000256" key="4">
    <source>
        <dbReference type="ARBA" id="ARBA00023163"/>
    </source>
</evidence>
<feature type="transmembrane region" description="Helical" evidence="6">
    <location>
        <begin position="180"/>
        <end position="199"/>
    </location>
</feature>
<evidence type="ECO:0000256" key="6">
    <source>
        <dbReference type="SAM" id="Phobius"/>
    </source>
</evidence>
<dbReference type="AlphaFoldDB" id="A0A2P2PAY1"/>
<dbReference type="SUPFAM" id="SSF50916">
    <property type="entry name" value="Rap30/74 interaction domains"/>
    <property type="match status" value="1"/>
</dbReference>
<organism evidence="7">
    <name type="scientific">Rhizophora mucronata</name>
    <name type="common">Asiatic mangrove</name>
    <dbReference type="NCBI Taxonomy" id="61149"/>
    <lineage>
        <taxon>Eukaryota</taxon>
        <taxon>Viridiplantae</taxon>
        <taxon>Streptophyta</taxon>
        <taxon>Embryophyta</taxon>
        <taxon>Tracheophyta</taxon>
        <taxon>Spermatophyta</taxon>
        <taxon>Magnoliopsida</taxon>
        <taxon>eudicotyledons</taxon>
        <taxon>Gunneridae</taxon>
        <taxon>Pentapetalae</taxon>
        <taxon>rosids</taxon>
        <taxon>fabids</taxon>
        <taxon>Malpighiales</taxon>
        <taxon>Rhizophoraceae</taxon>
        <taxon>Rhizophora</taxon>
    </lineage>
</organism>
<protein>
    <submittedName>
        <fullName evidence="7">Uncharacterized protein</fullName>
    </submittedName>
</protein>
<reference evidence="7" key="1">
    <citation type="submission" date="2018-02" db="EMBL/GenBank/DDBJ databases">
        <title>Rhizophora mucronata_Transcriptome.</title>
        <authorList>
            <person name="Meera S.P."/>
            <person name="Sreeshan A."/>
            <person name="Augustine A."/>
        </authorList>
    </citation>
    <scope>NUCLEOTIDE SEQUENCE</scope>
    <source>
        <tissue evidence="7">Leaf</tissue>
    </source>
</reference>
<proteinExistence type="predicted"/>
<evidence type="ECO:0000256" key="3">
    <source>
        <dbReference type="ARBA" id="ARBA00023125"/>
    </source>
</evidence>
<accession>A0A2P2PAY1</accession>
<dbReference type="PANTHER" id="PTHR10445:SF2">
    <property type="entry name" value="TRANSCRIPTION INITIATION FACTOR IIF, BETA SUBUNIT"/>
    <property type="match status" value="1"/>
</dbReference>
<dbReference type="PANTHER" id="PTHR10445">
    <property type="entry name" value="GENERAL TRANSCRIPTION FACTOR IIF SUBUNIT 2"/>
    <property type="match status" value="1"/>
</dbReference>
<evidence type="ECO:0000313" key="7">
    <source>
        <dbReference type="EMBL" id="MBX51877.1"/>
    </source>
</evidence>
<keyword evidence="5" id="KW-0539">Nucleus</keyword>
<keyword evidence="6" id="KW-0472">Membrane</keyword>
<keyword evidence="2" id="KW-0805">Transcription regulation</keyword>
<dbReference type="GO" id="GO:0003677">
    <property type="term" value="F:DNA binding"/>
    <property type="evidence" value="ECO:0007669"/>
    <property type="project" value="UniProtKB-KW"/>
</dbReference>
<dbReference type="InterPro" id="IPR011039">
    <property type="entry name" value="TFIIF_interaction"/>
</dbReference>
<sequence length="200" mass="21898">MDKAGNSSNGSAANGIENNIGGVVLGGFLETSKADRAVWLMKCPSLVTRSLEASPLPEGPYRPVAKVVLSIDPLNSNDDTSSPQFTMELTGIDSGNVPKSYSMEMSKDFIPMSVFSETAQGKISVEGKILNKFDMRPHNENLEHYGKICRERTNKYMTKNRQVQVIDNGKGTHMRPMPGMIASGIVLITNVFLPMFFSFS</sequence>
<evidence type="ECO:0000256" key="1">
    <source>
        <dbReference type="ARBA" id="ARBA00004123"/>
    </source>
</evidence>
<dbReference type="GO" id="GO:0005674">
    <property type="term" value="C:transcription factor TFIIF complex"/>
    <property type="evidence" value="ECO:0007669"/>
    <property type="project" value="InterPro"/>
</dbReference>
<name>A0A2P2PAY1_RHIMU</name>
<keyword evidence="6" id="KW-1133">Transmembrane helix</keyword>
<dbReference type="EMBL" id="GGEC01071393">
    <property type="protein sequence ID" value="MBX51877.1"/>
    <property type="molecule type" value="Transcribed_RNA"/>
</dbReference>
<keyword evidence="4" id="KW-0804">Transcription</keyword>
<dbReference type="CDD" id="cd07980">
    <property type="entry name" value="TFIIF_beta"/>
    <property type="match status" value="1"/>
</dbReference>